<sequence length="590" mass="67771">MVGVYIRISGNKEEDKDTSEFTQEQSGIAFAKDMQMRYETYRDIGKSGTTGEEKRDDFKRLLKDMRSGKIKHVFVINQARLERNPDVWRIFQAAVVTYDIKYYPAGSFYDLNNKQNRFMAGIMSLVNEWHAENTSDAVIEAFKKLANDGKAHGIQAYGIKKDEKGYMIHHPEEIEVVKKIFKWSLEGMGTYTIANKLNDIGTPTRYKQLNKSRISKDSYTGKLITTNNKKWWGSTVSGILKNETFMGIYVWGDKRISLPHLAILSEEDFLAVQENFKLNKKVNSGKNTSYNYLLNGLVFCFKCGSRIRGVKKVKSRDNSYKCRGKNKPLQICKGSRGFNIPRIETFIIKHLFLSKNLQKYLNAIEVDTDEIEVLELKVSQLDKKIKSQHKMVTKAFNNMHDPDLEDDIRFKDLYLSSKAKLSKMKGDLVVLQDSLSEQLDNNRLNRVNMVVEGYDVNLGFEAVRSSVNAIIERIDVSYISNDTNGKFHFILKYKGFNEYSIWSANQQLNTFTLNGYHSASEKYVDDVPEVVTPDAFKEYLKNNPDNEILQGLINDVISKPIPPVFRGTTSLQFGKLDIIELDKSQLINFN</sequence>
<dbReference type="Proteomes" id="UP001597533">
    <property type="component" value="Unassembled WGS sequence"/>
</dbReference>
<dbReference type="SUPFAM" id="SSF53041">
    <property type="entry name" value="Resolvase-like"/>
    <property type="match status" value="1"/>
</dbReference>
<evidence type="ECO:0000313" key="3">
    <source>
        <dbReference type="EMBL" id="MFD2823661.1"/>
    </source>
</evidence>
<dbReference type="SMART" id="SM00857">
    <property type="entry name" value="Resolvase"/>
    <property type="match status" value="1"/>
</dbReference>
<dbReference type="InterPro" id="IPR050639">
    <property type="entry name" value="SSR_resolvase"/>
</dbReference>
<evidence type="ECO:0000259" key="2">
    <source>
        <dbReference type="PROSITE" id="PS51737"/>
    </source>
</evidence>
<keyword evidence="1" id="KW-0175">Coiled coil</keyword>
<reference evidence="4" key="1">
    <citation type="journal article" date="2019" name="Int. J. Syst. Evol. Microbiol.">
        <title>The Global Catalogue of Microorganisms (GCM) 10K type strain sequencing project: providing services to taxonomists for standard genome sequencing and annotation.</title>
        <authorList>
            <consortium name="The Broad Institute Genomics Platform"/>
            <consortium name="The Broad Institute Genome Sequencing Center for Infectious Disease"/>
            <person name="Wu L."/>
            <person name="Ma J."/>
        </authorList>
    </citation>
    <scope>NUCLEOTIDE SEQUENCE [LARGE SCALE GENOMIC DNA]</scope>
    <source>
        <strain evidence="4">KCTC 32141</strain>
    </source>
</reference>
<dbReference type="PROSITE" id="PS51737">
    <property type="entry name" value="RECOMBINASE_DNA_BIND"/>
    <property type="match status" value="1"/>
</dbReference>
<dbReference type="PANTHER" id="PTHR30461:SF23">
    <property type="entry name" value="DNA RECOMBINASE-RELATED"/>
    <property type="match status" value="1"/>
</dbReference>
<name>A0ABW5WQY3_9FLAO</name>
<dbReference type="CDD" id="cd00338">
    <property type="entry name" value="Ser_Recombinase"/>
    <property type="match status" value="1"/>
</dbReference>
<organism evidence="3 4">
    <name type="scientific">Lacinutrix iliipiscaria</name>
    <dbReference type="NCBI Taxonomy" id="1230532"/>
    <lineage>
        <taxon>Bacteria</taxon>
        <taxon>Pseudomonadati</taxon>
        <taxon>Bacteroidota</taxon>
        <taxon>Flavobacteriia</taxon>
        <taxon>Flavobacteriales</taxon>
        <taxon>Flavobacteriaceae</taxon>
        <taxon>Lacinutrix</taxon>
    </lineage>
</organism>
<feature type="coiled-coil region" evidence="1">
    <location>
        <begin position="357"/>
        <end position="384"/>
    </location>
</feature>
<dbReference type="PANTHER" id="PTHR30461">
    <property type="entry name" value="DNA-INVERTASE FROM LAMBDOID PROPHAGE"/>
    <property type="match status" value="1"/>
</dbReference>
<keyword evidence="4" id="KW-1185">Reference proteome</keyword>
<evidence type="ECO:0000256" key="1">
    <source>
        <dbReference type="SAM" id="Coils"/>
    </source>
</evidence>
<dbReference type="RefSeq" id="WP_183487779.1">
    <property type="nucleotide sequence ID" value="NZ_JBHUOV010000002.1"/>
</dbReference>
<comment type="caution">
    <text evidence="3">The sequence shown here is derived from an EMBL/GenBank/DDBJ whole genome shotgun (WGS) entry which is preliminary data.</text>
</comment>
<proteinExistence type="predicted"/>
<evidence type="ECO:0000313" key="4">
    <source>
        <dbReference type="Proteomes" id="UP001597533"/>
    </source>
</evidence>
<dbReference type="Gene3D" id="3.40.50.1390">
    <property type="entry name" value="Resolvase, N-terminal catalytic domain"/>
    <property type="match status" value="1"/>
</dbReference>
<protein>
    <submittedName>
        <fullName evidence="3">Recombinase family protein</fullName>
    </submittedName>
</protein>
<dbReference type="InterPro" id="IPR025827">
    <property type="entry name" value="Zn_ribbon_recom_dom"/>
</dbReference>
<dbReference type="InterPro" id="IPR006119">
    <property type="entry name" value="Resolv_N"/>
</dbReference>
<dbReference type="Pfam" id="PF07508">
    <property type="entry name" value="Recombinase"/>
    <property type="match status" value="1"/>
</dbReference>
<dbReference type="EMBL" id="JBHUOV010000002">
    <property type="protein sequence ID" value="MFD2823661.1"/>
    <property type="molecule type" value="Genomic_DNA"/>
</dbReference>
<dbReference type="Pfam" id="PF00239">
    <property type="entry name" value="Resolvase"/>
    <property type="match status" value="1"/>
</dbReference>
<feature type="domain" description="Recombinase" evidence="2">
    <location>
        <begin position="156"/>
        <end position="282"/>
    </location>
</feature>
<dbReference type="Pfam" id="PF13408">
    <property type="entry name" value="Zn_ribbon_recom"/>
    <property type="match status" value="1"/>
</dbReference>
<dbReference type="InterPro" id="IPR011109">
    <property type="entry name" value="DNA_bind_recombinase_dom"/>
</dbReference>
<dbReference type="InterPro" id="IPR036162">
    <property type="entry name" value="Resolvase-like_N_sf"/>
</dbReference>
<dbReference type="InterPro" id="IPR038109">
    <property type="entry name" value="DNA_bind_recomb_sf"/>
</dbReference>
<accession>A0ABW5WQY3</accession>
<dbReference type="Gene3D" id="3.90.1750.20">
    <property type="entry name" value="Putative Large Serine Recombinase, Chain B, Domain 2"/>
    <property type="match status" value="1"/>
</dbReference>
<gene>
    <name evidence="3" type="ORF">ACFS5M_08270</name>
</gene>